<name>A0A1E5UWQ2_9POAL</name>
<comment type="caution">
    <text evidence="1">The sequence shown here is derived from an EMBL/GenBank/DDBJ whole genome shotgun (WGS) entry which is preliminary data.</text>
</comment>
<dbReference type="STRING" id="888268.A0A1E5UWQ2"/>
<keyword evidence="2" id="KW-1185">Reference proteome</keyword>
<protein>
    <recommendedName>
        <fullName evidence="3">Serine-threonine/tyrosine-protein kinase catalytic domain-containing protein</fullName>
    </recommendedName>
</protein>
<dbReference type="InterPro" id="IPR011009">
    <property type="entry name" value="Kinase-like_dom_sf"/>
</dbReference>
<reference evidence="1 2" key="1">
    <citation type="submission" date="2016-09" db="EMBL/GenBank/DDBJ databases">
        <title>The draft genome of Dichanthelium oligosanthes: A C3 panicoid grass species.</title>
        <authorList>
            <person name="Studer A.J."/>
            <person name="Schnable J.C."/>
            <person name="Brutnell T.P."/>
        </authorList>
    </citation>
    <scope>NUCLEOTIDE SEQUENCE [LARGE SCALE GENOMIC DNA]</scope>
    <source>
        <strain evidence="2">cv. Kellogg 1175</strain>
        <tissue evidence="1">Leaf</tissue>
    </source>
</reference>
<dbReference type="SUPFAM" id="SSF56112">
    <property type="entry name" value="Protein kinase-like (PK-like)"/>
    <property type="match status" value="1"/>
</dbReference>
<evidence type="ECO:0000313" key="1">
    <source>
        <dbReference type="EMBL" id="OEL17268.1"/>
    </source>
</evidence>
<gene>
    <name evidence="1" type="ORF">BAE44_0021712</name>
</gene>
<dbReference type="EMBL" id="LWDX02060478">
    <property type="protein sequence ID" value="OEL17268.1"/>
    <property type="molecule type" value="Genomic_DNA"/>
</dbReference>
<evidence type="ECO:0000313" key="2">
    <source>
        <dbReference type="Proteomes" id="UP000095767"/>
    </source>
</evidence>
<evidence type="ECO:0008006" key="3">
    <source>
        <dbReference type="Google" id="ProtNLM"/>
    </source>
</evidence>
<sequence>MGKHPGEFIGYLAHLPSLEEHVLLEEIIDKRPVAPTRDDERYIVRLLSVAKGCIQASPEDRPTMQQVYQTQVRIPCI</sequence>
<dbReference type="AlphaFoldDB" id="A0A1E5UWQ2"/>
<dbReference type="Proteomes" id="UP000095767">
    <property type="component" value="Unassembled WGS sequence"/>
</dbReference>
<dbReference type="Gene3D" id="1.10.510.10">
    <property type="entry name" value="Transferase(Phosphotransferase) domain 1"/>
    <property type="match status" value="1"/>
</dbReference>
<accession>A0A1E5UWQ2</accession>
<organism evidence="1 2">
    <name type="scientific">Dichanthelium oligosanthes</name>
    <dbReference type="NCBI Taxonomy" id="888268"/>
    <lineage>
        <taxon>Eukaryota</taxon>
        <taxon>Viridiplantae</taxon>
        <taxon>Streptophyta</taxon>
        <taxon>Embryophyta</taxon>
        <taxon>Tracheophyta</taxon>
        <taxon>Spermatophyta</taxon>
        <taxon>Magnoliopsida</taxon>
        <taxon>Liliopsida</taxon>
        <taxon>Poales</taxon>
        <taxon>Poaceae</taxon>
        <taxon>PACMAD clade</taxon>
        <taxon>Panicoideae</taxon>
        <taxon>Panicodae</taxon>
        <taxon>Paniceae</taxon>
        <taxon>Dichantheliinae</taxon>
        <taxon>Dichanthelium</taxon>
    </lineage>
</organism>
<proteinExistence type="predicted"/>